<keyword evidence="1" id="KW-0732">Signal</keyword>
<organism evidence="4 6">
    <name type="scientific">Serratia marcescens</name>
    <dbReference type="NCBI Taxonomy" id="615"/>
    <lineage>
        <taxon>Bacteria</taxon>
        <taxon>Pseudomonadati</taxon>
        <taxon>Pseudomonadota</taxon>
        <taxon>Gammaproteobacteria</taxon>
        <taxon>Enterobacterales</taxon>
        <taxon>Yersiniaceae</taxon>
        <taxon>Serratia</taxon>
    </lineage>
</organism>
<reference evidence="6" key="1">
    <citation type="submission" date="2016-04" db="EMBL/GenBank/DDBJ databases">
        <authorList>
            <person name="Osei Sekyere J."/>
            <person name="Sivertsen A."/>
            <person name="Pedersen A.T."/>
            <person name="Sundsfjord A."/>
        </authorList>
    </citation>
    <scope>NUCLEOTIDE SEQUENCE [LARGE SCALE GENOMIC DNA]</scope>
    <source>
        <strain evidence="6">945174350</strain>
    </source>
</reference>
<reference evidence="5" key="6">
    <citation type="submission" date="2018-06" db="EMBL/GenBank/DDBJ databases">
        <authorList>
            <person name="Martins R.C."/>
            <person name="Perdigao-Neto L.V."/>
            <person name="Costa S.F."/>
            <person name="Levin A.S.S."/>
        </authorList>
    </citation>
    <scope>NUCLEOTIDE SEQUENCE</scope>
    <source>
        <strain evidence="5">1283</strain>
    </source>
</reference>
<feature type="chain" id="PRO_5014514444" evidence="1">
    <location>
        <begin position="23"/>
        <end position="130"/>
    </location>
</feature>
<gene>
    <name evidence="4" type="ORF">AN695_0211390</name>
    <name evidence="2" type="ORF">DKC05_07875</name>
    <name evidence="5" type="ORF">DMW51_09000</name>
    <name evidence="3" type="ORF">RF091_26160</name>
</gene>
<reference evidence="4" key="2">
    <citation type="journal article" date="2017" name="PLoS ONE">
        <title>Genomic and phenotypic characterisation of fluoroquinolone resistance mechanisms in Enterobacteriaceae in Durban, South Africa.</title>
        <authorList>
            <person name="Osei Sekyere J."/>
            <person name="Amoako D.G."/>
        </authorList>
    </citation>
    <scope>NUCLEOTIDE SEQUENCE</scope>
    <source>
        <strain evidence="4">945174350</strain>
    </source>
</reference>
<keyword evidence="8" id="KW-1185">Reference proteome</keyword>
<dbReference type="EMBL" id="QJQB01000206">
    <property type="protein sequence ID" value="PYA69586.1"/>
    <property type="molecule type" value="Genomic_DNA"/>
</dbReference>
<name>A0A0G3SLK9_SERMA</name>
<accession>A0A0G3SLK9</accession>
<dbReference type="EMBL" id="LJEX02000046">
    <property type="protein sequence ID" value="OCO88380.1"/>
    <property type="molecule type" value="Genomic_DNA"/>
</dbReference>
<evidence type="ECO:0000313" key="8">
    <source>
        <dbReference type="Proteomes" id="UP000247823"/>
    </source>
</evidence>
<dbReference type="Proteomes" id="UP000247823">
    <property type="component" value="Unassembled WGS sequence"/>
</dbReference>
<reference evidence="5 8" key="4">
    <citation type="submission" date="2018-06" db="EMBL/GenBank/DDBJ databases">
        <title>Serratia marcescens genome sequencing and assembly.</title>
        <authorList>
            <person name="Martins R.C.R."/>
            <person name="Perdigao-Neto L.V."/>
            <person name="Costa S.F."/>
            <person name="Levin A.S.S."/>
        </authorList>
    </citation>
    <scope>NUCLEOTIDE SEQUENCE [LARGE SCALE GENOMIC DNA]</scope>
    <source>
        <strain evidence="5 8">1283</strain>
    </source>
</reference>
<feature type="signal peptide" evidence="1">
    <location>
        <begin position="1"/>
        <end position="22"/>
    </location>
</feature>
<evidence type="ECO:0000313" key="5">
    <source>
        <dbReference type="EMBL" id="PYA69586.1"/>
    </source>
</evidence>
<evidence type="ECO:0000256" key="1">
    <source>
        <dbReference type="SAM" id="SignalP"/>
    </source>
</evidence>
<reference evidence="3 9" key="7">
    <citation type="submission" date="2023-07" db="EMBL/GenBank/DDBJ databases">
        <title>Pathogens genome sequencing project 196.</title>
        <authorList>
            <person name="Cao X."/>
        </authorList>
    </citation>
    <scope>NUCLEOTIDE SEQUENCE [LARGE SCALE GENOMIC DNA]</scope>
    <source>
        <strain evidence="3 9">SM41</strain>
    </source>
</reference>
<dbReference type="Proteomes" id="UP000245399">
    <property type="component" value="Chromosome"/>
</dbReference>
<evidence type="ECO:0000313" key="9">
    <source>
        <dbReference type="Proteomes" id="UP001234811"/>
    </source>
</evidence>
<evidence type="ECO:0000313" key="7">
    <source>
        <dbReference type="Proteomes" id="UP000245399"/>
    </source>
</evidence>
<dbReference type="RefSeq" id="WP_038879962.1">
    <property type="nucleotide sequence ID" value="NZ_ABEXNO020000005.1"/>
</dbReference>
<evidence type="ECO:0000313" key="6">
    <source>
        <dbReference type="Proteomes" id="UP000050489"/>
    </source>
</evidence>
<evidence type="ECO:0000313" key="2">
    <source>
        <dbReference type="EMBL" id="AWL67597.1"/>
    </source>
</evidence>
<dbReference type="EMBL" id="JAVIPQ010000444">
    <property type="protein sequence ID" value="MDQ9558979.1"/>
    <property type="molecule type" value="Genomic_DNA"/>
</dbReference>
<proteinExistence type="predicted"/>
<evidence type="ECO:0000313" key="3">
    <source>
        <dbReference type="EMBL" id="MDQ9558979.1"/>
    </source>
</evidence>
<dbReference type="Proteomes" id="UP001234811">
    <property type="component" value="Unassembled WGS sequence"/>
</dbReference>
<dbReference type="EMBL" id="CP029449">
    <property type="protein sequence ID" value="AWL67597.1"/>
    <property type="molecule type" value="Genomic_DNA"/>
</dbReference>
<reference evidence="8" key="5">
    <citation type="submission" date="2018-06" db="EMBL/GenBank/DDBJ databases">
        <title>Serratia marcescens genome sequencing and assembly.</title>
        <authorList>
            <person name="Martins R.C."/>
            <person name="Perdigao-Neto L.V."/>
            <person name="Costa S.F."/>
            <person name="Levin A.S.S."/>
        </authorList>
    </citation>
    <scope>NUCLEOTIDE SEQUENCE [LARGE SCALE GENOMIC DNA]</scope>
    <source>
        <strain evidence="8">1283</strain>
    </source>
</reference>
<dbReference type="Proteomes" id="UP000050489">
    <property type="component" value="Unassembled WGS sequence"/>
</dbReference>
<reference evidence="2 7" key="3">
    <citation type="submission" date="2018-05" db="EMBL/GenBank/DDBJ databases">
        <title>Klebsiella quasipneumonaiae provides a window into carbapenemase gene transfer, plasmid rearrangements and nosocomial acquisition from the hospital environment.</title>
        <authorList>
            <person name="Mathers A.J."/>
            <person name="Vegesana K."/>
            <person name="Stoesser N."/>
            <person name="Crook D."/>
            <person name="Vaughan A."/>
            <person name="Barry K."/>
            <person name="Parikh H."/>
            <person name="Sebra R."/>
            <person name="Kotay S."/>
            <person name="Walker A.S."/>
            <person name="Sheppard A.E."/>
        </authorList>
    </citation>
    <scope>NUCLEOTIDE SEQUENCE [LARGE SCALE GENOMIC DNA]</scope>
    <source>
        <strain evidence="2 7">CAV1761</strain>
    </source>
</reference>
<dbReference type="AlphaFoldDB" id="A0A0G3SLK9"/>
<sequence>MKKSILTGMIAATLGLFNTANAEGMDPAALKNVYDITRNTAGLMSYCVDKGFLKADSIDNAKKMVAYVAAIPGGVDTRDGDKREAMGREGNVLNDDGKVVALEKEAPQGLQAWCQQADEGIRQGLTSIGQ</sequence>
<evidence type="ECO:0000313" key="4">
    <source>
        <dbReference type="EMBL" id="OCO88380.1"/>
    </source>
</evidence>
<protein>
    <submittedName>
        <fullName evidence="4">Uncharacterized protein</fullName>
    </submittedName>
</protein>